<dbReference type="InterPro" id="IPR027417">
    <property type="entry name" value="P-loop_NTPase"/>
</dbReference>
<feature type="domain" description="ATPase AAA-type core" evidence="1">
    <location>
        <begin position="8"/>
        <end position="70"/>
    </location>
</feature>
<dbReference type="Gene3D" id="3.40.50.300">
    <property type="entry name" value="P-loop containing nucleotide triphosphate hydrolases"/>
    <property type="match status" value="1"/>
</dbReference>
<dbReference type="Pfam" id="PF13304">
    <property type="entry name" value="AAA_21"/>
    <property type="match status" value="1"/>
</dbReference>
<organism evidence="2">
    <name type="scientific">Microcystis aeruginosa (strain PCC 7806)</name>
    <dbReference type="NCBI Taxonomy" id="267872"/>
    <lineage>
        <taxon>Bacteria</taxon>
        <taxon>Bacillati</taxon>
        <taxon>Cyanobacteriota</taxon>
        <taxon>Cyanophyceae</taxon>
        <taxon>Oscillatoriophycideae</taxon>
        <taxon>Chroococcales</taxon>
        <taxon>Microcystaceae</taxon>
        <taxon>Microcystis</taxon>
    </lineage>
</organism>
<dbReference type="AlphaFoldDB" id="A8YA57"/>
<gene>
    <name evidence="2" type="ORF">IPF_4173</name>
</gene>
<dbReference type="InterPro" id="IPR003959">
    <property type="entry name" value="ATPase_AAA_core"/>
</dbReference>
<protein>
    <submittedName>
        <fullName evidence="2">Genome sequencing data, contig C244</fullName>
    </submittedName>
</protein>
<reference evidence="2" key="1">
    <citation type="submission" date="2007-08" db="EMBL/GenBank/DDBJ databases">
        <authorList>
            <person name="Frangeul L."/>
        </authorList>
    </citation>
    <scope>NUCLEOTIDE SEQUENCE</scope>
    <source>
        <strain evidence="2">PCC 7806</strain>
    </source>
</reference>
<evidence type="ECO:0000259" key="1">
    <source>
        <dbReference type="Pfam" id="PF13304"/>
    </source>
</evidence>
<dbReference type="SUPFAM" id="SSF52540">
    <property type="entry name" value="P-loop containing nucleoside triphosphate hydrolases"/>
    <property type="match status" value="1"/>
</dbReference>
<evidence type="ECO:0000313" key="2">
    <source>
        <dbReference type="EMBL" id="CAO86336.1"/>
    </source>
</evidence>
<dbReference type="GO" id="GO:0005524">
    <property type="term" value="F:ATP binding"/>
    <property type="evidence" value="ECO:0007669"/>
    <property type="project" value="InterPro"/>
</dbReference>
<name>A8YA57_MICA7</name>
<proteinExistence type="predicted"/>
<dbReference type="EMBL" id="AM778874">
    <property type="protein sequence ID" value="CAO86336.1"/>
    <property type="molecule type" value="Genomic_DNA"/>
</dbReference>
<dbReference type="GO" id="GO:0016887">
    <property type="term" value="F:ATP hydrolysis activity"/>
    <property type="evidence" value="ECO:0007669"/>
    <property type="project" value="InterPro"/>
</dbReference>
<sequence>MYEFQLLLSLGTLIEFYFKLIICITIPEEPILLVDEIDSGLHFTVMTDMWKVVWEIAKKLNIQVFATTHSWDCWQSLGELITEEKITDNEITRPIQF</sequence>
<accession>A8YA57</accession>